<keyword evidence="9 13" id="KW-0663">Pyridoxal phosphate</keyword>
<evidence type="ECO:0000256" key="5">
    <source>
        <dbReference type="ARBA" id="ARBA00011881"/>
    </source>
</evidence>
<evidence type="ECO:0000256" key="11">
    <source>
        <dbReference type="ARBA" id="ARBA00023128"/>
    </source>
</evidence>
<dbReference type="SUPFAM" id="SSF53383">
    <property type="entry name" value="PLP-dependent transferases"/>
    <property type="match status" value="1"/>
</dbReference>
<keyword evidence="8" id="KW-0808">Transferase</keyword>
<dbReference type="PANTHER" id="PTHR45688:SF3">
    <property type="entry name" value="ALANINE--GLYOXYLATE AMINOTRANSFERASE 2, MITOCHONDRIAL"/>
    <property type="match status" value="1"/>
</dbReference>
<evidence type="ECO:0000256" key="12">
    <source>
        <dbReference type="ARBA" id="ARBA00023238"/>
    </source>
</evidence>
<comment type="similarity">
    <text evidence="4 13">Belongs to the class-III pyridoxal-phosphate-dependent aminotransferase family.</text>
</comment>
<dbReference type="GO" id="GO:0005739">
    <property type="term" value="C:mitochondrion"/>
    <property type="evidence" value="ECO:0007669"/>
    <property type="project" value="UniProtKB-SubCell"/>
</dbReference>
<comment type="catalytic activity">
    <reaction evidence="1">
        <text>glyoxylate + L-alanine = glycine + pyruvate</text>
        <dbReference type="Rhea" id="RHEA:24248"/>
        <dbReference type="ChEBI" id="CHEBI:15361"/>
        <dbReference type="ChEBI" id="CHEBI:36655"/>
        <dbReference type="ChEBI" id="CHEBI:57305"/>
        <dbReference type="ChEBI" id="CHEBI:57972"/>
        <dbReference type="EC" id="2.6.1.44"/>
    </reaction>
</comment>
<dbReference type="PIRSF" id="PIRSF000521">
    <property type="entry name" value="Transaminase_4ab_Lys_Orn"/>
    <property type="match status" value="1"/>
</dbReference>
<dbReference type="GO" id="GO:0009853">
    <property type="term" value="P:photorespiration"/>
    <property type="evidence" value="ECO:0007669"/>
    <property type="project" value="UniProtKB-KW"/>
</dbReference>
<dbReference type="CDD" id="cd00610">
    <property type="entry name" value="OAT_like"/>
    <property type="match status" value="1"/>
</dbReference>
<dbReference type="EC" id="2.6.1.44" evidence="6"/>
<comment type="subunit">
    <text evidence="5">Homotetramer.</text>
</comment>
<dbReference type="Gene3D" id="3.40.640.10">
    <property type="entry name" value="Type I PLP-dependent aspartate aminotransferase-like (Major domain)"/>
    <property type="match status" value="1"/>
</dbReference>
<dbReference type="InterPro" id="IPR015422">
    <property type="entry name" value="PyrdxlP-dep_Trfase_small"/>
</dbReference>
<keyword evidence="7" id="KW-0032">Aminotransferase</keyword>
<dbReference type="InterPro" id="IPR015421">
    <property type="entry name" value="PyrdxlP-dep_Trfase_major"/>
</dbReference>
<dbReference type="InterPro" id="IPR049704">
    <property type="entry name" value="Aminotrans_3_PPA_site"/>
</dbReference>
<evidence type="ECO:0000256" key="10">
    <source>
        <dbReference type="ARBA" id="ARBA00022946"/>
    </source>
</evidence>
<dbReference type="FunFam" id="3.40.640.10:FF:000004">
    <property type="entry name" value="Acetylornithine aminotransferase"/>
    <property type="match status" value="1"/>
</dbReference>
<gene>
    <name evidence="14" type="ORF">Din_040224</name>
</gene>
<name>A0A5B7BUJ5_DAVIN</name>
<dbReference type="GO" id="GO:0009436">
    <property type="term" value="P:glyoxylate catabolic process"/>
    <property type="evidence" value="ECO:0007669"/>
    <property type="project" value="TreeGrafter"/>
</dbReference>
<dbReference type="GO" id="GO:0019481">
    <property type="term" value="P:L-alanine catabolic process, by transamination"/>
    <property type="evidence" value="ECO:0007669"/>
    <property type="project" value="TreeGrafter"/>
</dbReference>
<evidence type="ECO:0000256" key="8">
    <source>
        <dbReference type="ARBA" id="ARBA00022679"/>
    </source>
</evidence>
<evidence type="ECO:0000256" key="6">
    <source>
        <dbReference type="ARBA" id="ARBA00013049"/>
    </source>
</evidence>
<evidence type="ECO:0000256" key="2">
    <source>
        <dbReference type="ARBA" id="ARBA00001933"/>
    </source>
</evidence>
<comment type="subcellular location">
    <subcellularLocation>
        <location evidence="3">Mitochondrion</location>
    </subcellularLocation>
</comment>
<keyword evidence="12" id="KW-0601">Photorespiration</keyword>
<organism evidence="14">
    <name type="scientific">Davidia involucrata</name>
    <name type="common">Dove tree</name>
    <dbReference type="NCBI Taxonomy" id="16924"/>
    <lineage>
        <taxon>Eukaryota</taxon>
        <taxon>Viridiplantae</taxon>
        <taxon>Streptophyta</taxon>
        <taxon>Embryophyta</taxon>
        <taxon>Tracheophyta</taxon>
        <taxon>Spermatophyta</taxon>
        <taxon>Magnoliopsida</taxon>
        <taxon>eudicotyledons</taxon>
        <taxon>Gunneridae</taxon>
        <taxon>Pentapetalae</taxon>
        <taxon>asterids</taxon>
        <taxon>Cornales</taxon>
        <taxon>Nyssaceae</taxon>
        <taxon>Davidia</taxon>
    </lineage>
</organism>
<keyword evidence="10" id="KW-0809">Transit peptide</keyword>
<reference evidence="14" key="1">
    <citation type="submission" date="2019-08" db="EMBL/GenBank/DDBJ databases">
        <title>Reference gene set and small RNA set construction with multiple tissues from Davidia involucrata Baill.</title>
        <authorList>
            <person name="Yang H."/>
            <person name="Zhou C."/>
            <person name="Li G."/>
            <person name="Wang J."/>
            <person name="Gao P."/>
            <person name="Wang M."/>
            <person name="Wang R."/>
            <person name="Zhao Y."/>
        </authorList>
    </citation>
    <scope>NUCLEOTIDE SEQUENCE</scope>
    <source>
        <tissue evidence="14">Mixed with DoveR01_LX</tissue>
    </source>
</reference>
<evidence type="ECO:0000256" key="4">
    <source>
        <dbReference type="ARBA" id="ARBA00008954"/>
    </source>
</evidence>
<evidence type="ECO:0000256" key="7">
    <source>
        <dbReference type="ARBA" id="ARBA00022576"/>
    </source>
</evidence>
<comment type="cofactor">
    <cofactor evidence="2">
        <name>pyridoxal 5'-phosphate</name>
        <dbReference type="ChEBI" id="CHEBI:597326"/>
    </cofactor>
</comment>
<protein>
    <recommendedName>
        <fullName evidence="6">alanine--glyoxylate transaminase</fullName>
        <ecNumber evidence="6">2.6.1.44</ecNumber>
    </recommendedName>
</protein>
<dbReference type="InterPro" id="IPR015424">
    <property type="entry name" value="PyrdxlP-dep_Trfase"/>
</dbReference>
<keyword evidence="11" id="KW-0496">Mitochondrion</keyword>
<dbReference type="PROSITE" id="PS00600">
    <property type="entry name" value="AA_TRANSFER_CLASS_3"/>
    <property type="match status" value="1"/>
</dbReference>
<dbReference type="Gene3D" id="3.90.1150.10">
    <property type="entry name" value="Aspartate Aminotransferase, domain 1"/>
    <property type="match status" value="1"/>
</dbReference>
<dbReference type="InterPro" id="IPR005814">
    <property type="entry name" value="Aminotrans_3"/>
</dbReference>
<dbReference type="PANTHER" id="PTHR45688">
    <property type="match status" value="1"/>
</dbReference>
<evidence type="ECO:0000313" key="14">
    <source>
        <dbReference type="EMBL" id="MPA70783.1"/>
    </source>
</evidence>
<evidence type="ECO:0000256" key="9">
    <source>
        <dbReference type="ARBA" id="ARBA00022898"/>
    </source>
</evidence>
<dbReference type="GO" id="GO:0008453">
    <property type="term" value="F:alanine-glyoxylate transaminase activity"/>
    <property type="evidence" value="ECO:0007669"/>
    <property type="project" value="UniProtKB-EC"/>
</dbReference>
<evidence type="ECO:0000256" key="1">
    <source>
        <dbReference type="ARBA" id="ARBA00001781"/>
    </source>
</evidence>
<evidence type="ECO:0000256" key="3">
    <source>
        <dbReference type="ARBA" id="ARBA00004173"/>
    </source>
</evidence>
<dbReference type="Pfam" id="PF00202">
    <property type="entry name" value="Aminotran_3"/>
    <property type="match status" value="1"/>
</dbReference>
<evidence type="ECO:0000256" key="13">
    <source>
        <dbReference type="RuleBase" id="RU003560"/>
    </source>
</evidence>
<sequence>MALQRSLLKRSVEAAKAKCLYNLSLRCFSSATLTPPELPPFDYEPKLYKGPLADEVLEKRKKFLGSSLFYYYQKPLNIVEGKMQYLFDDSGKRYLDAFAGIVTVSCGHCHPEILDAIIEQSKLLQHATTIYLHHAIADFAEALASKMPGNLKVVYFVNSGTEANELAMLMARLYSGNLGMIALRNAYHGGSSSTIGLTALNTWKYSIPQGEIHHVINPDPYRGVFGSDANLYAKDIQDHIDYGSSGKVAGFIAETIQGVGGAVELAPGYLKLVYDIIRKAGGVCIADEVQTGFGRTGNHFWGFETQGVIPDIVTMAKGIGNGLPLGAVVTTPEIANVMAQKIQFNTFGGNPVCSSGGLAVLRVLDKEKRQKHCADVGSHLIGRLRELQQRHEIIGDVRGRGLMVGLELVADRKEKTPAKAETAVLFEKLRELGVLVGKGGLHGNVFRIKPPMCFTKDDADFVVDALDYAISKL</sequence>
<proteinExistence type="inferred from homology"/>
<accession>A0A5B7BUJ5</accession>
<dbReference type="EMBL" id="GHES01040224">
    <property type="protein sequence ID" value="MPA70783.1"/>
    <property type="molecule type" value="Transcribed_RNA"/>
</dbReference>
<dbReference type="AlphaFoldDB" id="A0A5B7BUJ5"/>
<dbReference type="GO" id="GO:0030170">
    <property type="term" value="F:pyridoxal phosphate binding"/>
    <property type="evidence" value="ECO:0007669"/>
    <property type="project" value="InterPro"/>
</dbReference>